<keyword evidence="2" id="KW-0378">Hydrolase</keyword>
<dbReference type="OMA" id="VKILCWD"/>
<evidence type="ECO:0000313" key="3">
    <source>
        <dbReference type="Proteomes" id="UP000070444"/>
    </source>
</evidence>
<gene>
    <name evidence="2" type="ORF">CONCODRAFT_18500</name>
</gene>
<dbReference type="OrthoDB" id="201515at2759"/>
<dbReference type="STRING" id="796925.A0A137P2F0"/>
<protein>
    <submittedName>
        <fullName evidence="2">Carbon-nitrogen hydrolase</fullName>
    </submittedName>
</protein>
<evidence type="ECO:0000313" key="2">
    <source>
        <dbReference type="EMBL" id="KXN69192.1"/>
    </source>
</evidence>
<accession>A0A137P2F0</accession>
<proteinExistence type="predicted"/>
<dbReference type="AlphaFoldDB" id="A0A137P2F0"/>
<dbReference type="EMBL" id="KQ964544">
    <property type="protein sequence ID" value="KXN69192.1"/>
    <property type="molecule type" value="Genomic_DNA"/>
</dbReference>
<dbReference type="SUPFAM" id="SSF56317">
    <property type="entry name" value="Carbon-nitrogen hydrolase"/>
    <property type="match status" value="1"/>
</dbReference>
<keyword evidence="3" id="KW-1185">Reference proteome</keyword>
<dbReference type="InterPro" id="IPR003010">
    <property type="entry name" value="C-N_Hydrolase"/>
</dbReference>
<feature type="domain" description="CN hydrolase" evidence="1">
    <location>
        <begin position="1"/>
        <end position="276"/>
    </location>
</feature>
<dbReference type="PROSITE" id="PS50263">
    <property type="entry name" value="CN_HYDROLASE"/>
    <property type="match status" value="1"/>
</dbReference>
<sequence>MKIACAQFDAKLGEFENNVHKVEQLLSNSDLTGINLLLLPEMALTGYKFLSKDEISPHLEDRNNGRSILWAKDRAKLYSCFICIGYPEIDGDQCYNSCALINPQGELVHNYRKHYLFETDLTWASPGEGFKSIDLDPFEKLGLGICMDLNFKYSEEYDFHLNKFGSFHLENKSKLVIVPMAWLLPEDSLDLLDTSASKFCSDTLKYWCNRLSPFFDPETNLDDNPIYFVCCNRTGKENGAIYCGTSTVLKFTKNNIKVLNVMNVIQEGIMVTDIKDY</sequence>
<dbReference type="PANTHER" id="PTHR11750:SF26">
    <property type="entry name" value="PROTEIN N-TERMINAL AMIDASE"/>
    <property type="match status" value="1"/>
</dbReference>
<dbReference type="Pfam" id="PF00795">
    <property type="entry name" value="CN_hydrolase"/>
    <property type="match status" value="1"/>
</dbReference>
<name>A0A137P2F0_CONC2</name>
<dbReference type="Proteomes" id="UP000070444">
    <property type="component" value="Unassembled WGS sequence"/>
</dbReference>
<dbReference type="InterPro" id="IPR039703">
    <property type="entry name" value="Nta1"/>
</dbReference>
<dbReference type="InterPro" id="IPR036526">
    <property type="entry name" value="C-N_Hydrolase_sf"/>
</dbReference>
<dbReference type="PANTHER" id="PTHR11750">
    <property type="entry name" value="PROTEIN N-TERMINAL AMIDASE"/>
    <property type="match status" value="1"/>
</dbReference>
<evidence type="ECO:0000259" key="1">
    <source>
        <dbReference type="PROSITE" id="PS50263"/>
    </source>
</evidence>
<dbReference type="GO" id="GO:0008418">
    <property type="term" value="F:protein-N-terminal asparagine amidohydrolase activity"/>
    <property type="evidence" value="ECO:0007669"/>
    <property type="project" value="InterPro"/>
</dbReference>
<dbReference type="Gene3D" id="3.60.110.10">
    <property type="entry name" value="Carbon-nitrogen hydrolase"/>
    <property type="match status" value="1"/>
</dbReference>
<dbReference type="GO" id="GO:0030163">
    <property type="term" value="P:protein catabolic process"/>
    <property type="evidence" value="ECO:0007669"/>
    <property type="project" value="TreeGrafter"/>
</dbReference>
<dbReference type="GO" id="GO:0070773">
    <property type="term" value="F:protein-N-terminal glutamine amidohydrolase activity"/>
    <property type="evidence" value="ECO:0007669"/>
    <property type="project" value="InterPro"/>
</dbReference>
<reference evidence="2 3" key="1">
    <citation type="journal article" date="2015" name="Genome Biol. Evol.">
        <title>Phylogenomic analyses indicate that early fungi evolved digesting cell walls of algal ancestors of land plants.</title>
        <authorList>
            <person name="Chang Y."/>
            <person name="Wang S."/>
            <person name="Sekimoto S."/>
            <person name="Aerts A.L."/>
            <person name="Choi C."/>
            <person name="Clum A."/>
            <person name="LaButti K.M."/>
            <person name="Lindquist E.A."/>
            <person name="Yee Ngan C."/>
            <person name="Ohm R.A."/>
            <person name="Salamov A.A."/>
            <person name="Grigoriev I.V."/>
            <person name="Spatafora J.W."/>
            <person name="Berbee M.L."/>
        </authorList>
    </citation>
    <scope>NUCLEOTIDE SEQUENCE [LARGE SCALE GENOMIC DNA]</scope>
    <source>
        <strain evidence="2 3">NRRL 28638</strain>
    </source>
</reference>
<organism evidence="2 3">
    <name type="scientific">Conidiobolus coronatus (strain ATCC 28846 / CBS 209.66 / NRRL 28638)</name>
    <name type="common">Delacroixia coronata</name>
    <dbReference type="NCBI Taxonomy" id="796925"/>
    <lineage>
        <taxon>Eukaryota</taxon>
        <taxon>Fungi</taxon>
        <taxon>Fungi incertae sedis</taxon>
        <taxon>Zoopagomycota</taxon>
        <taxon>Entomophthoromycotina</taxon>
        <taxon>Entomophthoromycetes</taxon>
        <taxon>Entomophthorales</taxon>
        <taxon>Ancylistaceae</taxon>
        <taxon>Conidiobolus</taxon>
    </lineage>
</organism>